<feature type="transmembrane region" description="Helical" evidence="1">
    <location>
        <begin position="12"/>
        <end position="28"/>
    </location>
</feature>
<proteinExistence type="predicted"/>
<keyword evidence="1" id="KW-1133">Transmembrane helix</keyword>
<keyword evidence="1" id="KW-0472">Membrane</keyword>
<comment type="caution">
    <text evidence="2">The sequence shown here is derived from an EMBL/GenBank/DDBJ whole genome shotgun (WGS) entry which is preliminary data.</text>
</comment>
<sequence length="36" mass="3980">MKWYDDIRDEMVILGLIGLAILGAMKGINELSILCA</sequence>
<evidence type="ECO:0000256" key="1">
    <source>
        <dbReference type="SAM" id="Phobius"/>
    </source>
</evidence>
<accession>A0A0F8ZC81</accession>
<dbReference type="EMBL" id="LAZR01061182">
    <property type="protein sequence ID" value="KKK64094.1"/>
    <property type="molecule type" value="Genomic_DNA"/>
</dbReference>
<evidence type="ECO:0000313" key="2">
    <source>
        <dbReference type="EMBL" id="KKK64094.1"/>
    </source>
</evidence>
<protein>
    <submittedName>
        <fullName evidence="2">Uncharacterized protein</fullName>
    </submittedName>
</protein>
<keyword evidence="1" id="KW-0812">Transmembrane</keyword>
<feature type="non-terminal residue" evidence="2">
    <location>
        <position position="36"/>
    </location>
</feature>
<organism evidence="2">
    <name type="scientific">marine sediment metagenome</name>
    <dbReference type="NCBI Taxonomy" id="412755"/>
    <lineage>
        <taxon>unclassified sequences</taxon>
        <taxon>metagenomes</taxon>
        <taxon>ecological metagenomes</taxon>
    </lineage>
</organism>
<name>A0A0F8ZC81_9ZZZZ</name>
<gene>
    <name evidence="2" type="ORF">LCGC14_2987650</name>
</gene>
<dbReference type="AlphaFoldDB" id="A0A0F8ZC81"/>
<reference evidence="2" key="1">
    <citation type="journal article" date="2015" name="Nature">
        <title>Complex archaea that bridge the gap between prokaryotes and eukaryotes.</title>
        <authorList>
            <person name="Spang A."/>
            <person name="Saw J.H."/>
            <person name="Jorgensen S.L."/>
            <person name="Zaremba-Niedzwiedzka K."/>
            <person name="Martijn J."/>
            <person name="Lind A.E."/>
            <person name="van Eijk R."/>
            <person name="Schleper C."/>
            <person name="Guy L."/>
            <person name="Ettema T.J."/>
        </authorList>
    </citation>
    <scope>NUCLEOTIDE SEQUENCE</scope>
</reference>